<keyword evidence="3" id="KW-1185">Reference proteome</keyword>
<dbReference type="Proteomes" id="UP000271974">
    <property type="component" value="Unassembled WGS sequence"/>
</dbReference>
<dbReference type="EMBL" id="RQTK01000680">
    <property type="protein sequence ID" value="RUS76222.1"/>
    <property type="molecule type" value="Genomic_DNA"/>
</dbReference>
<sequence>DYTYPGATVHEVRRSFSEQNVLITEQEDILQFIGLCGGEAATYMGILRSGECLSVRLASSLTFGSRSVIRAYVYYYLRDQDTRDTGGRVPPMVQKMIDRNIKFTGRYYLKSISYGIQEVIVLQFQFVTRAEADRARAISLNSTRMTDYMAQIRTTANTPKVVKIINVSSREPKSYAVAKFHPLSTTVPYQWDRAVRHVSVLERYVEAEKDRIRHPRSPRPHLKYYFAPFLAEELIEGKSESANPYQWRNISMIEATLRRDLKLVRKFTKKCRKNRTPVCKRVRQHREIAAALSREVHRKREQWVKVTAEEQASFIQTYRVKADTNSRLTQNLVKEVRAMRKAMKKKAILDKAKRRNRVPTTTSRAQGNKQRPNRRRNNRGKKLRNGNNTRNGSSTSGEAVQDEQIDLEKQQSQTNDTPELVQQKEQSQTNDTLVEEEVPRPAEQVRFQVDYNRRRMLRARARAMRRQRERARARASSSNQ</sequence>
<evidence type="ECO:0000256" key="1">
    <source>
        <dbReference type="SAM" id="MobiDB-lite"/>
    </source>
</evidence>
<feature type="compositionally biased region" description="Basic residues" evidence="1">
    <location>
        <begin position="371"/>
        <end position="384"/>
    </location>
</feature>
<protein>
    <submittedName>
        <fullName evidence="2">Uncharacterized protein</fullName>
    </submittedName>
</protein>
<comment type="caution">
    <text evidence="2">The sequence shown here is derived from an EMBL/GenBank/DDBJ whole genome shotgun (WGS) entry which is preliminary data.</text>
</comment>
<reference evidence="2 3" key="1">
    <citation type="submission" date="2019-01" db="EMBL/GenBank/DDBJ databases">
        <title>A draft genome assembly of the solar-powered sea slug Elysia chlorotica.</title>
        <authorList>
            <person name="Cai H."/>
            <person name="Li Q."/>
            <person name="Fang X."/>
            <person name="Li J."/>
            <person name="Curtis N.E."/>
            <person name="Altenburger A."/>
            <person name="Shibata T."/>
            <person name="Feng M."/>
            <person name="Maeda T."/>
            <person name="Schwartz J.A."/>
            <person name="Shigenobu S."/>
            <person name="Lundholm N."/>
            <person name="Nishiyama T."/>
            <person name="Yang H."/>
            <person name="Hasebe M."/>
            <person name="Li S."/>
            <person name="Pierce S.K."/>
            <person name="Wang J."/>
        </authorList>
    </citation>
    <scope>NUCLEOTIDE SEQUENCE [LARGE SCALE GENOMIC DNA]</scope>
    <source>
        <strain evidence="2">EC2010</strain>
        <tissue evidence="2">Whole organism of an adult</tissue>
    </source>
</reference>
<feature type="non-terminal residue" evidence="2">
    <location>
        <position position="1"/>
    </location>
</feature>
<feature type="compositionally biased region" description="Polar residues" evidence="1">
    <location>
        <begin position="423"/>
        <end position="432"/>
    </location>
</feature>
<proteinExistence type="predicted"/>
<feature type="compositionally biased region" description="Basic residues" evidence="1">
    <location>
        <begin position="343"/>
        <end position="357"/>
    </location>
</feature>
<feature type="region of interest" description="Disordered" evidence="1">
    <location>
        <begin position="343"/>
        <end position="440"/>
    </location>
</feature>
<gene>
    <name evidence="2" type="ORF">EGW08_016029</name>
</gene>
<accession>A0A3S0ZD79</accession>
<organism evidence="2 3">
    <name type="scientific">Elysia chlorotica</name>
    <name type="common">Eastern emerald elysia</name>
    <name type="synonym">Sea slug</name>
    <dbReference type="NCBI Taxonomy" id="188477"/>
    <lineage>
        <taxon>Eukaryota</taxon>
        <taxon>Metazoa</taxon>
        <taxon>Spiralia</taxon>
        <taxon>Lophotrochozoa</taxon>
        <taxon>Mollusca</taxon>
        <taxon>Gastropoda</taxon>
        <taxon>Heterobranchia</taxon>
        <taxon>Euthyneura</taxon>
        <taxon>Panpulmonata</taxon>
        <taxon>Sacoglossa</taxon>
        <taxon>Placobranchoidea</taxon>
        <taxon>Plakobranchidae</taxon>
        <taxon>Elysia</taxon>
    </lineage>
</organism>
<feature type="compositionally biased region" description="Low complexity" evidence="1">
    <location>
        <begin position="385"/>
        <end position="397"/>
    </location>
</feature>
<evidence type="ECO:0000313" key="2">
    <source>
        <dbReference type="EMBL" id="RUS76222.1"/>
    </source>
</evidence>
<dbReference type="OrthoDB" id="6067228at2759"/>
<dbReference type="AlphaFoldDB" id="A0A3S0ZD79"/>
<evidence type="ECO:0000313" key="3">
    <source>
        <dbReference type="Proteomes" id="UP000271974"/>
    </source>
</evidence>
<name>A0A3S0ZD79_ELYCH</name>